<reference evidence="3 4" key="1">
    <citation type="submission" date="2018-03" db="EMBL/GenBank/DDBJ databases">
        <title>Genomic Encyclopedia of Archaeal and Bacterial Type Strains, Phase II (KMG-II): from individual species to whole genera.</title>
        <authorList>
            <person name="Goeker M."/>
        </authorList>
    </citation>
    <scope>NUCLEOTIDE SEQUENCE [LARGE SCALE GENOMIC DNA]</scope>
    <source>
        <strain evidence="3 4">DSM 45312</strain>
    </source>
</reference>
<organism evidence="3 4">
    <name type="scientific">Murinocardiopsis flavida</name>
    <dbReference type="NCBI Taxonomy" id="645275"/>
    <lineage>
        <taxon>Bacteria</taxon>
        <taxon>Bacillati</taxon>
        <taxon>Actinomycetota</taxon>
        <taxon>Actinomycetes</taxon>
        <taxon>Streptosporangiales</taxon>
        <taxon>Nocardiopsidaceae</taxon>
        <taxon>Murinocardiopsis</taxon>
    </lineage>
</organism>
<feature type="domain" description="NERD" evidence="2">
    <location>
        <begin position="127"/>
        <end position="241"/>
    </location>
</feature>
<dbReference type="InterPro" id="IPR011528">
    <property type="entry name" value="NERD"/>
</dbReference>
<feature type="region of interest" description="Disordered" evidence="1">
    <location>
        <begin position="15"/>
        <end position="59"/>
    </location>
</feature>
<evidence type="ECO:0000259" key="2">
    <source>
        <dbReference type="PROSITE" id="PS50965"/>
    </source>
</evidence>
<accession>A0A2P8DUD7</accession>
<evidence type="ECO:0000313" key="4">
    <source>
        <dbReference type="Proteomes" id="UP000240542"/>
    </source>
</evidence>
<dbReference type="PROSITE" id="PS50965">
    <property type="entry name" value="NERD"/>
    <property type="match status" value="1"/>
</dbReference>
<dbReference type="Pfam" id="PF08378">
    <property type="entry name" value="NERD"/>
    <property type="match status" value="1"/>
</dbReference>
<proteinExistence type="predicted"/>
<feature type="compositionally biased region" description="Basic and acidic residues" evidence="1">
    <location>
        <begin position="49"/>
        <end position="59"/>
    </location>
</feature>
<keyword evidence="4" id="KW-1185">Reference proteome</keyword>
<protein>
    <submittedName>
        <fullName evidence="3">Nuclease-like protein</fullName>
    </submittedName>
</protein>
<dbReference type="Proteomes" id="UP000240542">
    <property type="component" value="Unassembled WGS sequence"/>
</dbReference>
<dbReference type="AlphaFoldDB" id="A0A2P8DUD7"/>
<dbReference type="OrthoDB" id="4246706at2"/>
<gene>
    <name evidence="3" type="ORF">CLV63_101301</name>
</gene>
<sequence>MYWVSHTYRTNLGTVESATSTKNTDQASDARRRASDSSTSPFVAAKGKSSRDSQGSKDAARTTYSDLLASGALRRNVLRAAAAVAAGAAAGVLTADWRIGATIGIAAAIAFAVHTSRRTSEVPRWRRPSAAQRRTEAQLKVMKRLGYQVLHARGIPGGNGQIDHFIVGRRGAFAIDSESWDKRLPLHNKLEKLYHGRFSKNERIDEALEEAREAQRLVSEELGRSVSVRAALAIYGPTMPWDHHNLRRVDIIAGTKVRKWLRTGKDRLTDKEINEIHQAAERALPPRH</sequence>
<name>A0A2P8DUD7_9ACTN</name>
<evidence type="ECO:0000256" key="1">
    <source>
        <dbReference type="SAM" id="MobiDB-lite"/>
    </source>
</evidence>
<comment type="caution">
    <text evidence="3">The sequence shown here is derived from an EMBL/GenBank/DDBJ whole genome shotgun (WGS) entry which is preliminary data.</text>
</comment>
<dbReference type="EMBL" id="PYGA01000001">
    <property type="protein sequence ID" value="PSL00823.1"/>
    <property type="molecule type" value="Genomic_DNA"/>
</dbReference>
<evidence type="ECO:0000313" key="3">
    <source>
        <dbReference type="EMBL" id="PSL00823.1"/>
    </source>
</evidence>